<dbReference type="AlphaFoldDB" id="A0A084AEM9"/>
<dbReference type="Gene3D" id="3.10.400.10">
    <property type="entry name" value="Sulfate adenylyltransferase"/>
    <property type="match status" value="1"/>
</dbReference>
<dbReference type="PANTHER" id="PTHR39203">
    <property type="entry name" value="CYTOPLASMIC PROTEIN-RELATED"/>
    <property type="match status" value="1"/>
</dbReference>
<proteinExistence type="predicted"/>
<reference evidence="2 3" key="1">
    <citation type="submission" date="2014-06" db="EMBL/GenBank/DDBJ databases">
        <title>Draft genome sequence of the putrescine producing strain Lactococcus lactis subsp cremoris GE214.</title>
        <authorList>
            <person name="Ladero V."/>
            <person name="Linares D.M."/>
            <person name="del Rio B."/>
            <person name="Mayo B."/>
            <person name="Martin M.C."/>
            <person name="Fernandez M."/>
            <person name="Alvarez M.A."/>
        </authorList>
    </citation>
    <scope>NUCLEOTIDE SEQUENCE [LARGE SCALE GENOMIC DNA]</scope>
    <source>
        <strain evidence="2 3">GE214</strain>
    </source>
</reference>
<protein>
    <recommendedName>
        <fullName evidence="1">ASCH domain-containing protein</fullName>
    </recommendedName>
</protein>
<feature type="domain" description="ASCH" evidence="1">
    <location>
        <begin position="21"/>
        <end position="146"/>
    </location>
</feature>
<dbReference type="InterPro" id="IPR007374">
    <property type="entry name" value="ASCH_domain"/>
</dbReference>
<dbReference type="Pfam" id="PF04266">
    <property type="entry name" value="ASCH"/>
    <property type="match status" value="1"/>
</dbReference>
<dbReference type="InterPro" id="IPR015947">
    <property type="entry name" value="PUA-like_sf"/>
</dbReference>
<dbReference type="InterPro" id="IPR009326">
    <property type="entry name" value="DUF984"/>
</dbReference>
<sequence>MTYEDFIKEAGLARESFRWAWAFCNEVDGPITEPELADELLNLVLVGKKSATASALADYGEDEPLPSVDGKFDILLDGKGQPRAAIRTSKVYVRKFSEVSAEHAYKEGEGDQSLEYWREVHQDFWNGLGIYQPDMDVLCEEFEVLYQK</sequence>
<dbReference type="RefSeq" id="WP_011835426.1">
    <property type="nucleotide sequence ID" value="NZ_AZSI01000002.1"/>
</dbReference>
<name>A0A084AEM9_LACLC</name>
<accession>A0A084AEM9</accession>
<gene>
    <name evidence="2" type="ORF">U725_00080</name>
</gene>
<dbReference type="SUPFAM" id="SSF88697">
    <property type="entry name" value="PUA domain-like"/>
    <property type="match status" value="1"/>
</dbReference>
<dbReference type="CDD" id="cd06553">
    <property type="entry name" value="ASCH_Ef3133_like"/>
    <property type="match status" value="1"/>
</dbReference>
<evidence type="ECO:0000313" key="3">
    <source>
        <dbReference type="Proteomes" id="UP000028401"/>
    </source>
</evidence>
<dbReference type="PIRSF" id="PIRSF021320">
    <property type="entry name" value="DUF984"/>
    <property type="match status" value="1"/>
</dbReference>
<dbReference type="SMR" id="A0A084AEM9"/>
<dbReference type="SMART" id="SM01022">
    <property type="entry name" value="ASCH"/>
    <property type="match status" value="1"/>
</dbReference>
<evidence type="ECO:0000259" key="1">
    <source>
        <dbReference type="SMART" id="SM01022"/>
    </source>
</evidence>
<dbReference type="PATRIC" id="fig|1415168.3.peg.87"/>
<dbReference type="EMBL" id="AZSI01000002">
    <property type="protein sequence ID" value="KEY63758.1"/>
    <property type="molecule type" value="Genomic_DNA"/>
</dbReference>
<comment type="caution">
    <text evidence="2">The sequence shown here is derived from an EMBL/GenBank/DDBJ whole genome shotgun (WGS) entry which is preliminary data.</text>
</comment>
<organism evidence="2 3">
    <name type="scientific">Lactococcus cremoris subsp. cremoris GE214</name>
    <dbReference type="NCBI Taxonomy" id="1415168"/>
    <lineage>
        <taxon>Bacteria</taxon>
        <taxon>Bacillati</taxon>
        <taxon>Bacillota</taxon>
        <taxon>Bacilli</taxon>
        <taxon>Lactobacillales</taxon>
        <taxon>Streptococcaceae</taxon>
        <taxon>Lactococcus</taxon>
        <taxon>Lactococcus cremoris subsp. cremoris</taxon>
    </lineage>
</organism>
<evidence type="ECO:0000313" key="2">
    <source>
        <dbReference type="EMBL" id="KEY63758.1"/>
    </source>
</evidence>
<dbReference type="Proteomes" id="UP000028401">
    <property type="component" value="Unassembled WGS sequence"/>
</dbReference>
<dbReference type="PANTHER" id="PTHR39203:SF1">
    <property type="entry name" value="CYTOPLASMIC PROTEIN"/>
    <property type="match status" value="1"/>
</dbReference>